<evidence type="ECO:0000256" key="1">
    <source>
        <dbReference type="RuleBase" id="RU000383"/>
    </source>
</evidence>
<gene>
    <name evidence="4" type="ORF">IV203_025692</name>
</gene>
<reference evidence="4" key="1">
    <citation type="journal article" date="2021" name="Sci. Rep.">
        <title>Diploid genomic architecture of Nitzschia inconspicua, an elite biomass production diatom.</title>
        <authorList>
            <person name="Oliver A."/>
            <person name="Podell S."/>
            <person name="Pinowska A."/>
            <person name="Traller J.C."/>
            <person name="Smith S.R."/>
            <person name="McClure R."/>
            <person name="Beliaev A."/>
            <person name="Bohutskyi P."/>
            <person name="Hill E.A."/>
            <person name="Rabines A."/>
            <person name="Zheng H."/>
            <person name="Allen L.Z."/>
            <person name="Kuo A."/>
            <person name="Grigoriev I.V."/>
            <person name="Allen A.E."/>
            <person name="Hazlebeck D."/>
            <person name="Allen E.E."/>
        </authorList>
    </citation>
    <scope>NUCLEOTIDE SEQUENCE</scope>
    <source>
        <strain evidence="4">Hildebrandi</strain>
    </source>
</reference>
<accession>A0A9K3LJA3</accession>
<protein>
    <submittedName>
        <fullName evidence="4">Cyclin-like protein</fullName>
    </submittedName>
</protein>
<reference evidence="4" key="2">
    <citation type="submission" date="2021-04" db="EMBL/GenBank/DDBJ databases">
        <authorList>
            <person name="Podell S."/>
        </authorList>
    </citation>
    <scope>NUCLEOTIDE SEQUENCE</scope>
    <source>
        <strain evidence="4">Hildebrandi</strain>
    </source>
</reference>
<feature type="compositionally biased region" description="Low complexity" evidence="2">
    <location>
        <begin position="349"/>
        <end position="363"/>
    </location>
</feature>
<sequence>MDITSPSSQYEAMVSDSCSSSCCFPGNNVPRHSDAEFGNTRDVLQQMRHLEGTTYKRPLARQLPEPFNGLWRQQIVEWMYTLVKYCKLRHESAAAASYYLDVAVCKGLIHSPDDYQLGAMTALYLALKVYDSPCLRVVKLGSLVKLGNGEFTEDDILRMEQDLVTLLGWRLNPPTANCFLQQYLTLLPHQFHGEQEDDEDNNNSSHHVRDCIQDIALGAIEQVTARDYFLSVPLSVVGYSAMLFAIETLDLQYQQHQHQQMHHHPQQMHHHHLSSISSSLPPPPPHLTFLEFQTFLLHMRQVADLDSTSNPTVMRSSVLLDRTMKGLPIPASYINEGEYFFFSSSLEEQQQQQPTSNAQQQQQILHKHRPQDMSTSTIGDVQFVDDAATAAALATVGYDDTHSPNQVVIHHG</sequence>
<name>A0A9K3LJA3_9STRA</name>
<evidence type="ECO:0000259" key="3">
    <source>
        <dbReference type="SMART" id="SM00385"/>
    </source>
</evidence>
<dbReference type="OrthoDB" id="306099at2759"/>
<dbReference type="InterPro" id="IPR013763">
    <property type="entry name" value="Cyclin-like_dom"/>
</dbReference>
<keyword evidence="5" id="KW-1185">Reference proteome</keyword>
<dbReference type="AlphaFoldDB" id="A0A9K3LJA3"/>
<organism evidence="4 5">
    <name type="scientific">Nitzschia inconspicua</name>
    <dbReference type="NCBI Taxonomy" id="303405"/>
    <lineage>
        <taxon>Eukaryota</taxon>
        <taxon>Sar</taxon>
        <taxon>Stramenopiles</taxon>
        <taxon>Ochrophyta</taxon>
        <taxon>Bacillariophyta</taxon>
        <taxon>Bacillariophyceae</taxon>
        <taxon>Bacillariophycidae</taxon>
        <taxon>Bacillariales</taxon>
        <taxon>Bacillariaceae</taxon>
        <taxon>Nitzschia</taxon>
    </lineage>
</organism>
<comment type="similarity">
    <text evidence="1">Belongs to the cyclin family.</text>
</comment>
<evidence type="ECO:0000256" key="2">
    <source>
        <dbReference type="SAM" id="MobiDB-lite"/>
    </source>
</evidence>
<dbReference type="Pfam" id="PF00134">
    <property type="entry name" value="Cyclin_N"/>
    <property type="match status" value="1"/>
</dbReference>
<dbReference type="SMART" id="SM00385">
    <property type="entry name" value="CYCLIN"/>
    <property type="match status" value="1"/>
</dbReference>
<keyword evidence="1" id="KW-0195">Cyclin</keyword>
<feature type="compositionally biased region" description="Basic residues" evidence="2">
    <location>
        <begin position="259"/>
        <end position="273"/>
    </location>
</feature>
<dbReference type="InterPro" id="IPR006671">
    <property type="entry name" value="Cyclin_N"/>
</dbReference>
<evidence type="ECO:0000313" key="4">
    <source>
        <dbReference type="EMBL" id="KAG7362026.1"/>
    </source>
</evidence>
<dbReference type="InterPro" id="IPR039361">
    <property type="entry name" value="Cyclin"/>
</dbReference>
<evidence type="ECO:0000313" key="5">
    <source>
        <dbReference type="Proteomes" id="UP000693970"/>
    </source>
</evidence>
<comment type="caution">
    <text evidence="4">The sequence shown here is derived from an EMBL/GenBank/DDBJ whole genome shotgun (WGS) entry which is preliminary data.</text>
</comment>
<feature type="region of interest" description="Disordered" evidence="2">
    <location>
        <begin position="259"/>
        <end position="280"/>
    </location>
</feature>
<feature type="domain" description="Cyclin-like" evidence="3">
    <location>
        <begin position="77"/>
        <end position="165"/>
    </location>
</feature>
<proteinExistence type="inferred from homology"/>
<feature type="region of interest" description="Disordered" evidence="2">
    <location>
        <begin position="346"/>
        <end position="374"/>
    </location>
</feature>
<dbReference type="EMBL" id="JAGRRH010000012">
    <property type="protein sequence ID" value="KAG7362026.1"/>
    <property type="molecule type" value="Genomic_DNA"/>
</dbReference>
<dbReference type="Proteomes" id="UP000693970">
    <property type="component" value="Unassembled WGS sequence"/>
</dbReference>
<dbReference type="PANTHER" id="PTHR10177">
    <property type="entry name" value="CYCLINS"/>
    <property type="match status" value="1"/>
</dbReference>